<reference evidence="3 4" key="1">
    <citation type="submission" date="2024-02" db="EMBL/GenBank/DDBJ databases">
        <authorList>
            <person name="Chen Y."/>
            <person name="Shah S."/>
            <person name="Dougan E. K."/>
            <person name="Thang M."/>
            <person name="Chan C."/>
        </authorList>
    </citation>
    <scope>NUCLEOTIDE SEQUENCE [LARGE SCALE GENOMIC DNA]</scope>
</reference>
<gene>
    <name evidence="3" type="ORF">CCMP2556_LOCUS2212</name>
</gene>
<feature type="transmembrane region" description="Helical" evidence="2">
    <location>
        <begin position="12"/>
        <end position="30"/>
    </location>
</feature>
<sequence length="510" mass="56355">MMLLLTPMKEDNLAYIVVALYGLVSAYFWAQRTSRGSVLEASDQANVIIFRKMLGTPTADEEEQRLLDERRVAQDKDIVTPARLDRDLTIMSILVFISTLGMPREFVPACYLARTLCFSFTCSRRSNKMNVLLAPFYVLAHWITQSPDGPPERVEFHIISEIISVTFMTMLMTNLDNKEHKLATASVELETKVKQVKEAEREGGAAQRLLSVTCDASVRLTHDLQIQMTSQSLLDLLMCNFGRASKTTLDGTPFLRYIAADDQQRFIDFVAESSTAAPAGSLHVSMKDSSGVSFGAELFHVTVPGLAEEPEHLIGITNESNAADRLGRMENLCPSSDMRHVIGFGVGSGRSHNSPPSQKSAGQLSGSKASSGSQTSVAGGKGYTGLKGLAGIRLVLDTRRKNDYPIRRLTFTFADLQSCDADLLPNLLEWLKPHYRGPVSSFIDQHVDACQRGACVAGPSHEMQLVKILSPFPGASVLLTKSMRVIQMVDYEDQEAERFMEMELTQLFAR</sequence>
<evidence type="ECO:0000313" key="4">
    <source>
        <dbReference type="Proteomes" id="UP001642484"/>
    </source>
</evidence>
<protein>
    <submittedName>
        <fullName evidence="3">Uncharacterized protein</fullName>
    </submittedName>
</protein>
<feature type="compositionally biased region" description="Low complexity" evidence="1">
    <location>
        <begin position="359"/>
        <end position="376"/>
    </location>
</feature>
<keyword evidence="2" id="KW-0812">Transmembrane</keyword>
<keyword evidence="2" id="KW-0472">Membrane</keyword>
<organism evidence="3 4">
    <name type="scientific">Durusdinium trenchii</name>
    <dbReference type="NCBI Taxonomy" id="1381693"/>
    <lineage>
        <taxon>Eukaryota</taxon>
        <taxon>Sar</taxon>
        <taxon>Alveolata</taxon>
        <taxon>Dinophyceae</taxon>
        <taxon>Suessiales</taxon>
        <taxon>Symbiodiniaceae</taxon>
        <taxon>Durusdinium</taxon>
    </lineage>
</organism>
<feature type="region of interest" description="Disordered" evidence="1">
    <location>
        <begin position="344"/>
        <end position="377"/>
    </location>
</feature>
<name>A0ABP0HKU6_9DINO</name>
<evidence type="ECO:0000256" key="2">
    <source>
        <dbReference type="SAM" id="Phobius"/>
    </source>
</evidence>
<keyword evidence="2" id="KW-1133">Transmembrane helix</keyword>
<accession>A0ABP0HKU6</accession>
<evidence type="ECO:0000256" key="1">
    <source>
        <dbReference type="SAM" id="MobiDB-lite"/>
    </source>
</evidence>
<dbReference type="EMBL" id="CAXAMN010000803">
    <property type="protein sequence ID" value="CAK8990836.1"/>
    <property type="molecule type" value="Genomic_DNA"/>
</dbReference>
<keyword evidence="4" id="KW-1185">Reference proteome</keyword>
<evidence type="ECO:0000313" key="3">
    <source>
        <dbReference type="EMBL" id="CAK8990836.1"/>
    </source>
</evidence>
<dbReference type="Proteomes" id="UP001642484">
    <property type="component" value="Unassembled WGS sequence"/>
</dbReference>
<comment type="caution">
    <text evidence="3">The sequence shown here is derived from an EMBL/GenBank/DDBJ whole genome shotgun (WGS) entry which is preliminary data.</text>
</comment>
<proteinExistence type="predicted"/>